<dbReference type="OrthoDB" id="6506763at2"/>
<protein>
    <submittedName>
        <fullName evidence="5">AraC family transcriptional regulator</fullName>
    </submittedName>
</protein>
<sequence length="340" mass="37636">MADFALPVQYLRLIADLLAGMRMDVPAWLRRHGLDEVWLAQADGALPYPAFHALLSDAHASTGEPALGLLVGERLRINTHGMLGYAALNSSTLRQALVLFERFVPVRTTLVTVRHAVVADTVQVQIEPARPLDGLEQLVIEAVMLTVKNLIDHITLGACAVRQVCFDGPAPAHAALASSMFRCEVRYGAGWHGLVLPLADIDRPLSTADPASFEEAARICQRELDRRDAEASMSNRVRRLLLDKPTGFPSLVVTARLFNMTPRTLHRRLQDEGTTFARLLDEVRHRLAVQHMKAGQLTLQDIAFHLGYTDPANFRRAFKRWEGVAPSAYQAAQTAERTGM</sequence>
<dbReference type="PROSITE" id="PS01124">
    <property type="entry name" value="HTH_ARAC_FAMILY_2"/>
    <property type="match status" value="1"/>
</dbReference>
<organism evidence="5 6">
    <name type="scientific">Aquabacterium olei</name>
    <dbReference type="NCBI Taxonomy" id="1296669"/>
    <lineage>
        <taxon>Bacteria</taxon>
        <taxon>Pseudomonadati</taxon>
        <taxon>Pseudomonadota</taxon>
        <taxon>Betaproteobacteria</taxon>
        <taxon>Burkholderiales</taxon>
        <taxon>Aquabacterium</taxon>
    </lineage>
</organism>
<dbReference type="PANTHER" id="PTHR47894">
    <property type="entry name" value="HTH-TYPE TRANSCRIPTIONAL REGULATOR GADX"/>
    <property type="match status" value="1"/>
</dbReference>
<dbReference type="InterPro" id="IPR032687">
    <property type="entry name" value="AraC-type_N"/>
</dbReference>
<dbReference type="InterPro" id="IPR018060">
    <property type="entry name" value="HTH_AraC"/>
</dbReference>
<dbReference type="KEGG" id="aon:DEH84_16115"/>
<dbReference type="Pfam" id="PF12833">
    <property type="entry name" value="HTH_18"/>
    <property type="match status" value="1"/>
</dbReference>
<dbReference type="GO" id="GO:0005829">
    <property type="term" value="C:cytosol"/>
    <property type="evidence" value="ECO:0007669"/>
    <property type="project" value="TreeGrafter"/>
</dbReference>
<name>A0A2U8FUS7_9BURK</name>
<dbReference type="RefSeq" id="WP_109037784.1">
    <property type="nucleotide sequence ID" value="NZ_CP029210.1"/>
</dbReference>
<keyword evidence="1" id="KW-0805">Transcription regulation</keyword>
<evidence type="ECO:0000313" key="6">
    <source>
        <dbReference type="Proteomes" id="UP000244892"/>
    </source>
</evidence>
<reference evidence="5 6" key="1">
    <citation type="submission" date="2018-05" db="EMBL/GenBank/DDBJ databases">
        <title>complete genome sequence of Aquabacterium olei NBRC 110486.</title>
        <authorList>
            <person name="Tang B."/>
            <person name="Chang J."/>
            <person name="Zhang L."/>
            <person name="Yang H."/>
        </authorList>
    </citation>
    <scope>NUCLEOTIDE SEQUENCE [LARGE SCALE GENOMIC DNA]</scope>
    <source>
        <strain evidence="5 6">NBRC 110486</strain>
    </source>
</reference>
<dbReference type="InterPro" id="IPR020449">
    <property type="entry name" value="Tscrpt_reg_AraC-type_HTH"/>
</dbReference>
<dbReference type="Gene3D" id="1.10.10.60">
    <property type="entry name" value="Homeodomain-like"/>
    <property type="match status" value="1"/>
</dbReference>
<dbReference type="Proteomes" id="UP000244892">
    <property type="component" value="Chromosome"/>
</dbReference>
<dbReference type="SUPFAM" id="SSF46689">
    <property type="entry name" value="Homeodomain-like"/>
    <property type="match status" value="1"/>
</dbReference>
<dbReference type="GO" id="GO:0000976">
    <property type="term" value="F:transcription cis-regulatory region binding"/>
    <property type="evidence" value="ECO:0007669"/>
    <property type="project" value="TreeGrafter"/>
</dbReference>
<dbReference type="InterPro" id="IPR009057">
    <property type="entry name" value="Homeodomain-like_sf"/>
</dbReference>
<keyword evidence="2" id="KW-0238">DNA-binding</keyword>
<dbReference type="Pfam" id="PF12625">
    <property type="entry name" value="Arabinose_bd"/>
    <property type="match status" value="1"/>
</dbReference>
<dbReference type="EMBL" id="CP029210">
    <property type="protein sequence ID" value="AWI54770.1"/>
    <property type="molecule type" value="Genomic_DNA"/>
</dbReference>
<dbReference type="PANTHER" id="PTHR47894:SF1">
    <property type="entry name" value="HTH-TYPE TRANSCRIPTIONAL REGULATOR VQSM"/>
    <property type="match status" value="1"/>
</dbReference>
<dbReference type="AlphaFoldDB" id="A0A2U8FUS7"/>
<accession>A0A2U8FUS7</accession>
<proteinExistence type="predicted"/>
<evidence type="ECO:0000313" key="5">
    <source>
        <dbReference type="EMBL" id="AWI54770.1"/>
    </source>
</evidence>
<evidence type="ECO:0000256" key="3">
    <source>
        <dbReference type="ARBA" id="ARBA00023163"/>
    </source>
</evidence>
<dbReference type="PRINTS" id="PR00032">
    <property type="entry name" value="HTHARAC"/>
</dbReference>
<feature type="domain" description="HTH araC/xylS-type" evidence="4">
    <location>
        <begin position="235"/>
        <end position="332"/>
    </location>
</feature>
<dbReference type="GO" id="GO:0003700">
    <property type="term" value="F:DNA-binding transcription factor activity"/>
    <property type="evidence" value="ECO:0007669"/>
    <property type="project" value="InterPro"/>
</dbReference>
<dbReference type="SMART" id="SM00342">
    <property type="entry name" value="HTH_ARAC"/>
    <property type="match status" value="1"/>
</dbReference>
<evidence type="ECO:0000256" key="1">
    <source>
        <dbReference type="ARBA" id="ARBA00023015"/>
    </source>
</evidence>
<gene>
    <name evidence="5" type="ORF">DEH84_16115</name>
</gene>
<evidence type="ECO:0000256" key="2">
    <source>
        <dbReference type="ARBA" id="ARBA00023125"/>
    </source>
</evidence>
<evidence type="ECO:0000259" key="4">
    <source>
        <dbReference type="PROSITE" id="PS01124"/>
    </source>
</evidence>
<keyword evidence="6" id="KW-1185">Reference proteome</keyword>
<keyword evidence="3" id="KW-0804">Transcription</keyword>